<feature type="compositionally biased region" description="Polar residues" evidence="16">
    <location>
        <begin position="796"/>
        <end position="815"/>
    </location>
</feature>
<feature type="compositionally biased region" description="Polar residues" evidence="16">
    <location>
        <begin position="413"/>
        <end position="425"/>
    </location>
</feature>
<name>A0A9N9WTY9_9DIPT</name>
<dbReference type="Pfam" id="PF23312">
    <property type="entry name" value="UBA_SIK3"/>
    <property type="match status" value="1"/>
</dbReference>
<evidence type="ECO:0000256" key="4">
    <source>
        <dbReference type="ARBA" id="ARBA00022490"/>
    </source>
</evidence>
<proteinExistence type="predicted"/>
<dbReference type="EC" id="2.7.11.1" evidence="3"/>
<feature type="region of interest" description="Disordered" evidence="16">
    <location>
        <begin position="734"/>
        <end position="763"/>
    </location>
</feature>
<feature type="region of interest" description="Disordered" evidence="16">
    <location>
        <begin position="796"/>
        <end position="825"/>
    </location>
</feature>
<sequence length="1392" mass="153527">MGERDMVIANAAAQAATCLQISRNLTPPPSGTSSTPSPVPNQSASSSNGSGHDSLKALNLQQNGTTMTSPINASNLTGGNNASKSKVPIRVGFYEIEKTIGKGNFAVVKLARHRVTKNEVAIKIIDKTQLDAGNLQKVYREVEIMKRLDHPHIIKLYQVMESQSMIYIVSEYASQGEIFDYIAKYGRLNERAARHKFWQILSAVEYCHAQNIVHRDLKAENLLLDSNMNIKIADFGFSNFYTPGELLATWCGSPPYAAPEVFEGKKYTGPEIDIWSLGVVLYVLVCGALPFDGSTLQSLRDRVLSGRFRIPFFMSSDCESLIRKMLVLDPSRRVTIEQIKRHRWMMAEVMEVPLINNVMTSNAAYEPNDQILRIMQNLGIDAQRTRESLKSNSYDHYQAFYLLLLERLKNRTMSQDNNGSNQNGTPKHPSLDSQRRRPSSIAEQAMRKLGLGTHQRSEPPISPRHQASITSNNRSSETISSIMQTPIPSMILRDTSIREQSSSSSIKDSQTYFRGSSYNNNINNNNNNSGYNSSSTYSSRERDCSSPFLNSSSGSNSMSPYNNNSNQLSLGSRENNSIILRDSGSIHQHSPRVASNRFLSGGLDAQRIIKQSTEDCRRLLQQATAVVDTSRTQQQQQQQSSIMAPQVQIPSAMLEQQQPNSLYPQAGHFSHHTSPQPSPGGQFNQPSSYHHHHHQQHRILTSSNSFDSKSQIPNFSAYHMSAEAAKLFATLQQSPLPLPQNDNPSSNGPTPPPPPTGAAVRPSHDSTIRFMPQTNANPSPSNVYAQQIPLSNDIQAQQSVTASLQQSSAATNQAQRHSDPLGGLKNEKMLNFGDLAKTTPPFKDFFNNLHTYQYLQQLEQAAADSMQPRHTQITQQYSSSTDEGCDTDDHGEMDDTPTPTTISSTIQRLNSYASSSSSSGVVTNFPSKSLSQNLSCDSSRSNFSTFESLDLNLSDCSDLASSLPSCAASGNANEGENKEDATSYRPVTSSSTIHHPCVYVSMSGKTPCSFLRNNPMGHFTQKCRAVTRSPVDFREGRRASDGLVAQGILSQVDNPLSSVAFNSQRLHEACKAKGVLELHLLQQEAAQLSSQYQSSVPPDEMNVRQMQHSQFHITPIKTAGDLSTTTIALLSGGGNNYKNGGQDCSYFNKTVSGITSDINTYVGMMKNDLAKHDNGDLSGIKHMTMKGDSQQATSLQKPPLQQQLMQHRLLQQKRQTLLQKQGAMETGLISLSRRQMLRQQSYKIAQTQQILPPLPFPLSESESEDLLAFQQIVENPSTSSPSSSLMNSPKLLKTTHLYSNNGNGSSNQPSSLSPSLSPQPNQSSDSTGIWNNLSNNLQSSCQISEASTANTLDLYHQPLYHQNTSSLFPNWNSPQTHSISPPPILEEQMESI</sequence>
<dbReference type="GO" id="GO:0046872">
    <property type="term" value="F:metal ion binding"/>
    <property type="evidence" value="ECO:0007669"/>
    <property type="project" value="UniProtKB-KW"/>
</dbReference>
<comment type="cofactor">
    <cofactor evidence="1">
        <name>Mg(2+)</name>
        <dbReference type="ChEBI" id="CHEBI:18420"/>
    </cofactor>
</comment>
<dbReference type="EMBL" id="OU895878">
    <property type="protein sequence ID" value="CAG9805906.1"/>
    <property type="molecule type" value="Genomic_DNA"/>
</dbReference>
<keyword evidence="6" id="KW-0597">Phosphoprotein</keyword>
<dbReference type="GO" id="GO:0005524">
    <property type="term" value="F:ATP binding"/>
    <property type="evidence" value="ECO:0007669"/>
    <property type="project" value="UniProtKB-UniRule"/>
</dbReference>
<feature type="region of interest" description="Disordered" evidence="16">
    <location>
        <begin position="662"/>
        <end position="707"/>
    </location>
</feature>
<dbReference type="InterPro" id="IPR057380">
    <property type="entry name" value="UBA_SIK1/2/3"/>
</dbReference>
<reference evidence="18" key="2">
    <citation type="submission" date="2022-10" db="EMBL/GenBank/DDBJ databases">
        <authorList>
            <consortium name="ENA_rothamsted_submissions"/>
            <consortium name="culmorum"/>
            <person name="King R."/>
        </authorList>
    </citation>
    <scope>NUCLEOTIDE SEQUENCE</scope>
</reference>
<reference evidence="18" key="1">
    <citation type="submission" date="2022-01" db="EMBL/GenBank/DDBJ databases">
        <authorList>
            <person name="King R."/>
        </authorList>
    </citation>
    <scope>NUCLEOTIDE SEQUENCE</scope>
</reference>
<feature type="compositionally biased region" description="Acidic residues" evidence="16">
    <location>
        <begin position="883"/>
        <end position="895"/>
    </location>
</feature>
<dbReference type="Proteomes" id="UP001153620">
    <property type="component" value="Chromosome 2"/>
</dbReference>
<dbReference type="InterPro" id="IPR034672">
    <property type="entry name" value="SIK"/>
</dbReference>
<keyword evidence="11 15" id="KW-0067">ATP-binding</keyword>
<feature type="region of interest" description="Disordered" evidence="16">
    <location>
        <begin position="968"/>
        <end position="987"/>
    </location>
</feature>
<dbReference type="SUPFAM" id="SSF56112">
    <property type="entry name" value="Protein kinase-like (PK-like)"/>
    <property type="match status" value="1"/>
</dbReference>
<feature type="compositionally biased region" description="Low complexity" evidence="16">
    <location>
        <begin position="43"/>
        <end position="52"/>
    </location>
</feature>
<protein>
    <recommendedName>
        <fullName evidence="3">non-specific serine/threonine protein kinase</fullName>
        <ecNumber evidence="3">2.7.11.1</ecNumber>
    </recommendedName>
</protein>
<feature type="region of interest" description="Disordered" evidence="16">
    <location>
        <begin position="1295"/>
        <end position="1331"/>
    </location>
</feature>
<feature type="compositionally biased region" description="Low complexity" evidence="16">
    <location>
        <begin position="1299"/>
        <end position="1324"/>
    </location>
</feature>
<keyword evidence="7" id="KW-0808">Transferase</keyword>
<evidence type="ECO:0000259" key="17">
    <source>
        <dbReference type="PROSITE" id="PS50011"/>
    </source>
</evidence>
<dbReference type="PROSITE" id="PS00108">
    <property type="entry name" value="PROTEIN_KINASE_ST"/>
    <property type="match status" value="1"/>
</dbReference>
<comment type="catalytic activity">
    <reaction evidence="13">
        <text>L-threonyl-[protein] + ATP = O-phospho-L-threonyl-[protein] + ADP + H(+)</text>
        <dbReference type="Rhea" id="RHEA:46608"/>
        <dbReference type="Rhea" id="RHEA-COMP:11060"/>
        <dbReference type="Rhea" id="RHEA-COMP:11605"/>
        <dbReference type="ChEBI" id="CHEBI:15378"/>
        <dbReference type="ChEBI" id="CHEBI:30013"/>
        <dbReference type="ChEBI" id="CHEBI:30616"/>
        <dbReference type="ChEBI" id="CHEBI:61977"/>
        <dbReference type="ChEBI" id="CHEBI:456216"/>
        <dbReference type="EC" id="2.7.11.1"/>
    </reaction>
</comment>
<dbReference type="InterPro" id="IPR000719">
    <property type="entry name" value="Prot_kinase_dom"/>
</dbReference>
<dbReference type="PROSITE" id="PS00107">
    <property type="entry name" value="PROTEIN_KINASE_ATP"/>
    <property type="match status" value="1"/>
</dbReference>
<feature type="compositionally biased region" description="Polar residues" evidence="16">
    <location>
        <begin position="868"/>
        <end position="882"/>
    </location>
</feature>
<keyword evidence="12" id="KW-0460">Magnesium</keyword>
<evidence type="ECO:0000256" key="16">
    <source>
        <dbReference type="SAM" id="MobiDB-lite"/>
    </source>
</evidence>
<feature type="compositionally biased region" description="Polar residues" evidence="16">
    <location>
        <begin position="698"/>
        <end position="707"/>
    </location>
</feature>
<evidence type="ECO:0000256" key="14">
    <source>
        <dbReference type="ARBA" id="ARBA00048679"/>
    </source>
</evidence>
<feature type="region of interest" description="Disordered" evidence="16">
    <location>
        <begin position="413"/>
        <end position="570"/>
    </location>
</feature>
<feature type="binding site" evidence="15">
    <location>
        <position position="123"/>
    </location>
    <ligand>
        <name>ATP</name>
        <dbReference type="ChEBI" id="CHEBI:30616"/>
    </ligand>
</feature>
<feature type="domain" description="Protein kinase" evidence="17">
    <location>
        <begin position="94"/>
        <end position="345"/>
    </location>
</feature>
<dbReference type="Gene3D" id="1.10.510.10">
    <property type="entry name" value="Transferase(Phosphotransferase) domain 1"/>
    <property type="match status" value="1"/>
</dbReference>
<dbReference type="PROSITE" id="PS50011">
    <property type="entry name" value="PROTEIN_KINASE_DOM"/>
    <property type="match status" value="1"/>
</dbReference>
<evidence type="ECO:0000256" key="10">
    <source>
        <dbReference type="ARBA" id="ARBA00022777"/>
    </source>
</evidence>
<evidence type="ECO:0000256" key="13">
    <source>
        <dbReference type="ARBA" id="ARBA00047899"/>
    </source>
</evidence>
<feature type="region of interest" description="Disordered" evidence="16">
    <location>
        <begin position="863"/>
        <end position="902"/>
    </location>
</feature>
<evidence type="ECO:0000256" key="11">
    <source>
        <dbReference type="ARBA" id="ARBA00022840"/>
    </source>
</evidence>
<evidence type="ECO:0000256" key="5">
    <source>
        <dbReference type="ARBA" id="ARBA00022527"/>
    </source>
</evidence>
<keyword evidence="4" id="KW-0963">Cytoplasm</keyword>
<dbReference type="InterPro" id="IPR008271">
    <property type="entry name" value="Ser/Thr_kinase_AS"/>
</dbReference>
<comment type="subcellular location">
    <subcellularLocation>
        <location evidence="2">Cytoplasm</location>
    </subcellularLocation>
</comment>
<evidence type="ECO:0000313" key="18">
    <source>
        <dbReference type="EMBL" id="CAG9805906.1"/>
    </source>
</evidence>
<evidence type="ECO:0000256" key="12">
    <source>
        <dbReference type="ARBA" id="ARBA00022842"/>
    </source>
</evidence>
<feature type="region of interest" description="Disordered" evidence="16">
    <location>
        <begin position="1371"/>
        <end position="1392"/>
    </location>
</feature>
<evidence type="ECO:0000256" key="8">
    <source>
        <dbReference type="ARBA" id="ARBA00022723"/>
    </source>
</evidence>
<feature type="region of interest" description="Disordered" evidence="16">
    <location>
        <begin position="23"/>
        <end position="56"/>
    </location>
</feature>
<dbReference type="GO" id="GO:0050321">
    <property type="term" value="F:tau-protein kinase activity"/>
    <property type="evidence" value="ECO:0007669"/>
    <property type="project" value="TreeGrafter"/>
</dbReference>
<dbReference type="CDD" id="cd14071">
    <property type="entry name" value="STKc_SIK"/>
    <property type="match status" value="1"/>
</dbReference>
<organism evidence="18 19">
    <name type="scientific">Chironomus riparius</name>
    <dbReference type="NCBI Taxonomy" id="315576"/>
    <lineage>
        <taxon>Eukaryota</taxon>
        <taxon>Metazoa</taxon>
        <taxon>Ecdysozoa</taxon>
        <taxon>Arthropoda</taxon>
        <taxon>Hexapoda</taxon>
        <taxon>Insecta</taxon>
        <taxon>Pterygota</taxon>
        <taxon>Neoptera</taxon>
        <taxon>Endopterygota</taxon>
        <taxon>Diptera</taxon>
        <taxon>Nematocera</taxon>
        <taxon>Chironomoidea</taxon>
        <taxon>Chironomidae</taxon>
        <taxon>Chironominae</taxon>
        <taxon>Chironomus</taxon>
    </lineage>
</organism>
<dbReference type="GO" id="GO:0005737">
    <property type="term" value="C:cytoplasm"/>
    <property type="evidence" value="ECO:0007669"/>
    <property type="project" value="UniProtKB-SubCell"/>
</dbReference>
<dbReference type="SMART" id="SM00220">
    <property type="entry name" value="S_TKc"/>
    <property type="match status" value="1"/>
</dbReference>
<gene>
    <name evidence="18" type="ORF">CHIRRI_LOCUS8772</name>
</gene>
<feature type="compositionally biased region" description="Polar residues" evidence="16">
    <location>
        <begin position="672"/>
        <end position="688"/>
    </location>
</feature>
<dbReference type="PANTHER" id="PTHR24346:SF74">
    <property type="entry name" value="PROTEIN KINASE DOMAIN-CONTAINING PROTEIN"/>
    <property type="match status" value="1"/>
</dbReference>
<keyword evidence="10" id="KW-0418">Kinase</keyword>
<dbReference type="PANTHER" id="PTHR24346">
    <property type="entry name" value="MAP/MICROTUBULE AFFINITY-REGULATING KINASE"/>
    <property type="match status" value="1"/>
</dbReference>
<dbReference type="GO" id="GO:0000226">
    <property type="term" value="P:microtubule cytoskeleton organization"/>
    <property type="evidence" value="ECO:0007669"/>
    <property type="project" value="TreeGrafter"/>
</dbReference>
<evidence type="ECO:0000256" key="1">
    <source>
        <dbReference type="ARBA" id="ARBA00001946"/>
    </source>
</evidence>
<dbReference type="FunFam" id="1.10.510.10:FF:000154">
    <property type="entry name" value="Serine/threonine-protein kinase SIK2"/>
    <property type="match status" value="1"/>
</dbReference>
<evidence type="ECO:0000256" key="6">
    <source>
        <dbReference type="ARBA" id="ARBA00022553"/>
    </source>
</evidence>
<dbReference type="InterPro" id="IPR011009">
    <property type="entry name" value="Kinase-like_dom_sf"/>
</dbReference>
<dbReference type="FunFam" id="3.30.200.20:FF:000003">
    <property type="entry name" value="Non-specific serine/threonine protein kinase"/>
    <property type="match status" value="1"/>
</dbReference>
<dbReference type="InterPro" id="IPR017441">
    <property type="entry name" value="Protein_kinase_ATP_BS"/>
</dbReference>
<comment type="catalytic activity">
    <reaction evidence="14">
        <text>L-seryl-[protein] + ATP = O-phospho-L-seryl-[protein] + ADP + H(+)</text>
        <dbReference type="Rhea" id="RHEA:17989"/>
        <dbReference type="Rhea" id="RHEA-COMP:9863"/>
        <dbReference type="Rhea" id="RHEA-COMP:11604"/>
        <dbReference type="ChEBI" id="CHEBI:15378"/>
        <dbReference type="ChEBI" id="CHEBI:29999"/>
        <dbReference type="ChEBI" id="CHEBI:30616"/>
        <dbReference type="ChEBI" id="CHEBI:83421"/>
        <dbReference type="ChEBI" id="CHEBI:456216"/>
        <dbReference type="EC" id="2.7.11.1"/>
    </reaction>
</comment>
<accession>A0A9N9WTY9</accession>
<feature type="compositionally biased region" description="Low complexity" evidence="16">
    <location>
        <begin position="498"/>
        <end position="538"/>
    </location>
</feature>
<dbReference type="OrthoDB" id="193931at2759"/>
<dbReference type="CDD" id="cd14338">
    <property type="entry name" value="UBA_SIK"/>
    <property type="match status" value="1"/>
</dbReference>
<evidence type="ECO:0000256" key="15">
    <source>
        <dbReference type="PROSITE-ProRule" id="PRU10141"/>
    </source>
</evidence>
<keyword evidence="9 15" id="KW-0547">Nucleotide-binding</keyword>
<keyword evidence="8" id="KW-0479">Metal-binding</keyword>
<keyword evidence="19" id="KW-1185">Reference proteome</keyword>
<feature type="compositionally biased region" description="Low complexity" evidence="16">
    <location>
        <begin position="545"/>
        <end position="566"/>
    </location>
</feature>
<evidence type="ECO:0000256" key="9">
    <source>
        <dbReference type="ARBA" id="ARBA00022741"/>
    </source>
</evidence>
<dbReference type="Pfam" id="PF00069">
    <property type="entry name" value="Pkinase"/>
    <property type="match status" value="1"/>
</dbReference>
<evidence type="ECO:0000256" key="3">
    <source>
        <dbReference type="ARBA" id="ARBA00012513"/>
    </source>
</evidence>
<feature type="compositionally biased region" description="Polar residues" evidence="16">
    <location>
        <begin position="465"/>
        <end position="487"/>
    </location>
</feature>
<evidence type="ECO:0000256" key="7">
    <source>
        <dbReference type="ARBA" id="ARBA00022679"/>
    </source>
</evidence>
<evidence type="ECO:0000313" key="19">
    <source>
        <dbReference type="Proteomes" id="UP001153620"/>
    </source>
</evidence>
<evidence type="ECO:0000256" key="2">
    <source>
        <dbReference type="ARBA" id="ARBA00004496"/>
    </source>
</evidence>
<dbReference type="GO" id="GO:0035556">
    <property type="term" value="P:intracellular signal transduction"/>
    <property type="evidence" value="ECO:0007669"/>
    <property type="project" value="TreeGrafter"/>
</dbReference>
<keyword evidence="5" id="KW-0723">Serine/threonine-protein kinase</keyword>